<dbReference type="SUPFAM" id="SSF53474">
    <property type="entry name" value="alpha/beta-Hydrolases"/>
    <property type="match status" value="1"/>
</dbReference>
<proteinExistence type="predicted"/>
<reference evidence="2 3" key="1">
    <citation type="journal article" date="2019" name="ACS Chem. Biol.">
        <title>Identification and Mobilization of a Cryptic Antibiotic Biosynthesis Gene Locus from a Human-Pathogenic Nocardia Isolate.</title>
        <authorList>
            <person name="Herisse M."/>
            <person name="Ishida K."/>
            <person name="Porter J.L."/>
            <person name="Howden B."/>
            <person name="Hertweck C."/>
            <person name="Stinear T.P."/>
            <person name="Pidot S.J."/>
        </authorList>
    </citation>
    <scope>NUCLEOTIDE SEQUENCE [LARGE SCALE GENOMIC DNA]</scope>
    <source>
        <strain evidence="2 3">AUSMDU00012717</strain>
    </source>
</reference>
<dbReference type="Gene3D" id="3.40.50.1820">
    <property type="entry name" value="alpha/beta hydrolase"/>
    <property type="match status" value="1"/>
</dbReference>
<sequence length="333" mass="37153">MARLRARRRVDVVLPDHRRIGRLPRRRRGRDMNRQLSLHPPLVRNFAPDRAPGSVGVPMVQLHPGGFSADVYQPLAEKLEPVFDLHVVDMDGVREYFEAPFTTGHPDIAFDALVARIRDGMAEHGLLPGTNDWLLSGWSFGGVVGYAIAQQLPEHQRPRGLLLLDCIAPIPLEHITDEDFTEALYMPWFASYLGAKRNRPLNIPHAEFANRDDDSALAVLLEHAVAAGALAPATSVAGLRKLWRTYFNAILRQIRLTRTYRPDRSTVPLWLLRAGTALPGMPDSLGWELYADEVPTRFCDADHYSLILGPDNIGAIAESATEAYQSDKGVRAH</sequence>
<gene>
    <name evidence="2" type="ORF">F5544_30975</name>
</gene>
<keyword evidence="3" id="KW-1185">Reference proteome</keyword>
<organism evidence="2 3">
    <name type="scientific">Nocardia arthritidis</name>
    <dbReference type="NCBI Taxonomy" id="228602"/>
    <lineage>
        <taxon>Bacteria</taxon>
        <taxon>Bacillati</taxon>
        <taxon>Actinomycetota</taxon>
        <taxon>Actinomycetes</taxon>
        <taxon>Mycobacteriales</taxon>
        <taxon>Nocardiaceae</taxon>
        <taxon>Nocardia</taxon>
    </lineage>
</organism>
<evidence type="ECO:0000313" key="2">
    <source>
        <dbReference type="EMBL" id="QIS14038.1"/>
    </source>
</evidence>
<dbReference type="InterPro" id="IPR029058">
    <property type="entry name" value="AB_hydrolase_fold"/>
</dbReference>
<dbReference type="AlphaFoldDB" id="A0A6G9YLG0"/>
<protein>
    <recommendedName>
        <fullName evidence="1">Thioesterase domain-containing protein</fullName>
    </recommendedName>
</protein>
<evidence type="ECO:0000313" key="3">
    <source>
        <dbReference type="Proteomes" id="UP000503540"/>
    </source>
</evidence>
<dbReference type="EMBL" id="CP046172">
    <property type="protein sequence ID" value="QIS14038.1"/>
    <property type="molecule type" value="Genomic_DNA"/>
</dbReference>
<dbReference type="InterPro" id="IPR001031">
    <property type="entry name" value="Thioesterase"/>
</dbReference>
<evidence type="ECO:0000259" key="1">
    <source>
        <dbReference type="Pfam" id="PF00975"/>
    </source>
</evidence>
<dbReference type="KEGG" id="nah:F5544_30975"/>
<name>A0A6G9YLG0_9NOCA</name>
<dbReference type="Pfam" id="PF00975">
    <property type="entry name" value="Thioesterase"/>
    <property type="match status" value="1"/>
</dbReference>
<accession>A0A6G9YLG0</accession>
<feature type="domain" description="Thioesterase" evidence="1">
    <location>
        <begin position="60"/>
        <end position="170"/>
    </location>
</feature>
<dbReference type="Proteomes" id="UP000503540">
    <property type="component" value="Chromosome"/>
</dbReference>